<protein>
    <submittedName>
        <fullName evidence="2">Uncharacterized protein</fullName>
    </submittedName>
</protein>
<dbReference type="InParanoid" id="A0A0G4H6I4"/>
<name>A0A0G4H6I4_VITBC</name>
<feature type="compositionally biased region" description="Pro residues" evidence="1">
    <location>
        <begin position="467"/>
        <end position="481"/>
    </location>
</feature>
<dbReference type="EMBL" id="CDMY01001028">
    <property type="protein sequence ID" value="CEM39229.1"/>
    <property type="molecule type" value="Genomic_DNA"/>
</dbReference>
<feature type="region of interest" description="Disordered" evidence="1">
    <location>
        <begin position="408"/>
        <end position="482"/>
    </location>
</feature>
<dbReference type="Proteomes" id="UP000041254">
    <property type="component" value="Unassembled WGS sequence"/>
</dbReference>
<feature type="compositionally biased region" description="Pro residues" evidence="1">
    <location>
        <begin position="437"/>
        <end position="456"/>
    </location>
</feature>
<accession>A0A0G4H6I4</accession>
<organism evidence="2 3">
    <name type="scientific">Vitrella brassicaformis (strain CCMP3155)</name>
    <dbReference type="NCBI Taxonomy" id="1169540"/>
    <lineage>
        <taxon>Eukaryota</taxon>
        <taxon>Sar</taxon>
        <taxon>Alveolata</taxon>
        <taxon>Colpodellida</taxon>
        <taxon>Vitrellaceae</taxon>
        <taxon>Vitrella</taxon>
    </lineage>
</organism>
<dbReference type="VEuPathDB" id="CryptoDB:Vbra_6649"/>
<keyword evidence="3" id="KW-1185">Reference proteome</keyword>
<evidence type="ECO:0000313" key="2">
    <source>
        <dbReference type="EMBL" id="CEM39229.1"/>
    </source>
</evidence>
<proteinExistence type="predicted"/>
<dbReference type="AlphaFoldDB" id="A0A0G4H6I4"/>
<dbReference type="PhylomeDB" id="A0A0G4H6I4"/>
<sequence length="684" mass="74716">MRQFGGQPPFVKLYAAEVDPQAPATYTNTRGDAIPALCIAMPLVKIGADKEHEFVELSNRKERLNVAVCLANKAREAVDPQLLRMVRQMVLESVSMLTNALLCTAKAHRLAIRRALCIDHFHHNVMLSKDALQSSSSELQQSDTAAGTVLLDLANTLAPTPPASLPSPPPPAYLGPHVVVLPLDKAAQAAQGQYPEGCTPWHVSPELWVAMKGPIDDEADEEAARAVGRINAGLKRTRQELRAEGLLVGEGKSEALMLEEPTIVTGIARAMSSVMSAEWQVETAIRDAEALGAAEEDEADKAAQELLLADLDHYTATIITQDGRPLDCRKDLLGEPICAAAKGLRRRQSERGTIADSEDQLVRALQLLELEQVRQATENGTSLQVPVALPPMSEKSLETTGHVAAAAAGGADDCGSDTASGEIGASPASYRAMPDSPESPAPAEPPVLPPPSPQPAEVPIDAYASRPEPPSNPEPPIPPPATRQKAVLLPDIKAAHTRHPHHTQPDTHTRPTPPHPSTRAPHLLSPPPAHPPMMYGSNIPADHVPYKWGHAKVVSYGGPAKEGWHYNPTPDEWEWWTRVGDGLWEVRAANLQRRYRARQGGVDMDGLFLRLMYELRRDRRQQRLLSIAAYVLYLDVSFIEDHAIFLRDEDLLSQIDRSLSTFYISEINILRHDAAAQRRPRRPS</sequence>
<feature type="region of interest" description="Disordered" evidence="1">
    <location>
        <begin position="497"/>
        <end position="531"/>
    </location>
</feature>
<gene>
    <name evidence="2" type="ORF">Vbra_6649</name>
</gene>
<evidence type="ECO:0000256" key="1">
    <source>
        <dbReference type="SAM" id="MobiDB-lite"/>
    </source>
</evidence>
<evidence type="ECO:0000313" key="3">
    <source>
        <dbReference type="Proteomes" id="UP000041254"/>
    </source>
</evidence>
<feature type="compositionally biased region" description="Low complexity" evidence="1">
    <location>
        <begin position="408"/>
        <end position="421"/>
    </location>
</feature>
<reference evidence="2 3" key="1">
    <citation type="submission" date="2014-11" db="EMBL/GenBank/DDBJ databases">
        <authorList>
            <person name="Zhu J."/>
            <person name="Qi W."/>
            <person name="Song R."/>
        </authorList>
    </citation>
    <scope>NUCLEOTIDE SEQUENCE [LARGE SCALE GENOMIC DNA]</scope>
</reference>